<name>A0A3G3BYA8_9CAUD</name>
<organism evidence="1 2">
    <name type="scientific">Klebsiella phage Pylas</name>
    <dbReference type="NCBI Taxonomy" id="2419682"/>
    <lineage>
        <taxon>Viruses</taxon>
        <taxon>Duplodnaviria</taxon>
        <taxon>Heunggongvirae</taxon>
        <taxon>Uroviricota</taxon>
        <taxon>Caudoviricetes</taxon>
        <taxon>Schitoviridae</taxon>
        <taxon>Humphriesvirinae</taxon>
        <taxon>Pylasvirus</taxon>
        <taxon>Pylasvirus pylas</taxon>
    </lineage>
</organism>
<reference evidence="2" key="1">
    <citation type="submission" date="2018-09" db="EMBL/GenBank/DDBJ databases">
        <title>Complete genome of Klebsiella pneumoniae phage Pylas.</title>
        <authorList>
            <person name="Powell J.E."/>
            <person name="Lessor L."/>
            <person name="O'Leary C.J."/>
            <person name="Liu M."/>
        </authorList>
    </citation>
    <scope>NUCLEOTIDE SEQUENCE [LARGE SCALE GENOMIC DNA]</scope>
</reference>
<accession>A0A3G3BYA8</accession>
<proteinExistence type="predicted"/>
<evidence type="ECO:0000313" key="2">
    <source>
        <dbReference type="Proteomes" id="UP000278488"/>
    </source>
</evidence>
<evidence type="ECO:0000313" key="1">
    <source>
        <dbReference type="EMBL" id="AYP69279.1"/>
    </source>
</evidence>
<protein>
    <submittedName>
        <fullName evidence="1">Uncharacterized protein</fullName>
    </submittedName>
</protein>
<dbReference type="Proteomes" id="UP000278488">
    <property type="component" value="Segment"/>
</dbReference>
<dbReference type="EMBL" id="MH899585">
    <property type="protein sequence ID" value="AYP69279.1"/>
    <property type="molecule type" value="Genomic_DNA"/>
</dbReference>
<sequence length="126" mass="14418">MSIFTAVTIDIDPSGHYVGINRDRIRDSLGYIPEIVNRAVLSSENEDDVGHRIWEVYSYGEPMLPSETESKFSNGLLTYPGDEPQYPIAVYYLNNTKGLDIKFWQYERAMTVYTVNGEARLIGRMD</sequence>
<keyword evidence="2" id="KW-1185">Reference proteome</keyword>
<gene>
    <name evidence="1" type="ORF">Pylas_025</name>
</gene>